<name>A0A8T0D950_9TREM</name>
<evidence type="ECO:0000313" key="1">
    <source>
        <dbReference type="EMBL" id="KAF8564042.1"/>
    </source>
</evidence>
<comment type="caution">
    <text evidence="1">The sequence shown here is derived from an EMBL/GenBank/DDBJ whole genome shotgun (WGS) entry which is preliminary data.</text>
</comment>
<dbReference type="AlphaFoldDB" id="A0A8T0D950"/>
<gene>
    <name evidence="1" type="ORF">P879_03289</name>
</gene>
<protein>
    <submittedName>
        <fullName evidence="1">Uncharacterized protein</fullName>
    </submittedName>
</protein>
<dbReference type="EMBL" id="JTDF01009919">
    <property type="protein sequence ID" value="KAF8564042.1"/>
    <property type="molecule type" value="Genomic_DNA"/>
</dbReference>
<dbReference type="Proteomes" id="UP000699462">
    <property type="component" value="Unassembled WGS sequence"/>
</dbReference>
<evidence type="ECO:0000313" key="2">
    <source>
        <dbReference type="Proteomes" id="UP000699462"/>
    </source>
</evidence>
<accession>A0A8T0D950</accession>
<proteinExistence type="predicted"/>
<organism evidence="1 2">
    <name type="scientific">Paragonimus westermani</name>
    <dbReference type="NCBI Taxonomy" id="34504"/>
    <lineage>
        <taxon>Eukaryota</taxon>
        <taxon>Metazoa</taxon>
        <taxon>Spiralia</taxon>
        <taxon>Lophotrochozoa</taxon>
        <taxon>Platyhelminthes</taxon>
        <taxon>Trematoda</taxon>
        <taxon>Digenea</taxon>
        <taxon>Plagiorchiida</taxon>
        <taxon>Troglotremata</taxon>
        <taxon>Troglotrematidae</taxon>
        <taxon>Paragonimus</taxon>
    </lineage>
</organism>
<reference evidence="1 2" key="1">
    <citation type="submission" date="2019-07" db="EMBL/GenBank/DDBJ databases">
        <title>Annotation for the trematode Paragonimus westermani.</title>
        <authorList>
            <person name="Choi Y.-J."/>
        </authorList>
    </citation>
    <scope>NUCLEOTIDE SEQUENCE [LARGE SCALE GENOMIC DNA]</scope>
    <source>
        <strain evidence="1">180907_Pwestermani</strain>
    </source>
</reference>
<keyword evidence="2" id="KW-1185">Reference proteome</keyword>
<sequence length="70" mass="7654">MPTSKGCLVTIIPVVRTPSQVHLGEGFQLQSNLNTNRGCVCREHYGPQTIISNNGSSMLLISIAEFRHNS</sequence>